<dbReference type="AlphaFoldDB" id="A0A0K2GBG6"/>
<dbReference type="Gene3D" id="3.40.50.2000">
    <property type="entry name" value="Glycogen Phosphorylase B"/>
    <property type="match status" value="2"/>
</dbReference>
<sequence>MRIGINSQVLGIGVRHGFSTYLDNVLRALRARHGAHQFVEWACESGPHWRLPDQLWWDQALVPWRAFQDHVDLVHVPAFSGPVLRTCPLVLTVHDLLYTRYPEWLPTRRARWYWRQWIPFTARRATAVIVPSMATRNDVVELADVPAERVSVVPEALAPQFRTVPPAQEIEAYRIRKGWVEPYLLYVGSIDRRKDWRGLLRAFAMLRDAGHARRLVIAGTVSPQRAKPLLEEIERSAVGREIMLTGYVPDEELRVLYAGAALFVYPSWWEGFGLPPLEAMAMGVPVITYRRASLPEVVGDAAVLIEEPFSPEALAEAMRRLLIDDAWRQTLIGRGFRRVNQFSWDRAADQTMAVYHRCLAA</sequence>
<dbReference type="PANTHER" id="PTHR46401">
    <property type="entry name" value="GLYCOSYLTRANSFERASE WBBK-RELATED"/>
    <property type="match status" value="1"/>
</dbReference>
<dbReference type="SUPFAM" id="SSF53756">
    <property type="entry name" value="UDP-Glycosyltransferase/glycogen phosphorylase"/>
    <property type="match status" value="1"/>
</dbReference>
<evidence type="ECO:0000259" key="2">
    <source>
        <dbReference type="Pfam" id="PF00534"/>
    </source>
</evidence>
<dbReference type="GO" id="GO:0016757">
    <property type="term" value="F:glycosyltransferase activity"/>
    <property type="evidence" value="ECO:0007669"/>
    <property type="project" value="InterPro"/>
</dbReference>
<dbReference type="InterPro" id="IPR028098">
    <property type="entry name" value="Glyco_trans_4-like_N"/>
</dbReference>
<dbReference type="STRING" id="42253.NITMOv2_1794"/>
<dbReference type="EMBL" id="CP011801">
    <property type="protein sequence ID" value="ALA58214.1"/>
    <property type="molecule type" value="Genomic_DNA"/>
</dbReference>
<reference evidence="4 5" key="1">
    <citation type="journal article" date="2015" name="Proc. Natl. Acad. Sci. U.S.A.">
        <title>Expanded metabolic versatility of ubiquitous nitrite-oxidizing bacteria from the genus Nitrospira.</title>
        <authorList>
            <person name="Koch H."/>
            <person name="Lucker S."/>
            <person name="Albertsen M."/>
            <person name="Kitzinger K."/>
            <person name="Herbold C."/>
            <person name="Spieck E."/>
            <person name="Nielsen P.H."/>
            <person name="Wagner M."/>
            <person name="Daims H."/>
        </authorList>
    </citation>
    <scope>NUCLEOTIDE SEQUENCE [LARGE SCALE GENOMIC DNA]</scope>
    <source>
        <strain evidence="4 5">NSP M-1</strain>
    </source>
</reference>
<feature type="domain" description="Glycosyl transferase family 1" evidence="2">
    <location>
        <begin position="181"/>
        <end position="332"/>
    </location>
</feature>
<dbReference type="Pfam" id="PF00534">
    <property type="entry name" value="Glycos_transf_1"/>
    <property type="match status" value="1"/>
</dbReference>
<keyword evidence="5" id="KW-1185">Reference proteome</keyword>
<dbReference type="RefSeq" id="WP_053379406.1">
    <property type="nucleotide sequence ID" value="NZ_CP011801.1"/>
</dbReference>
<evidence type="ECO:0000259" key="3">
    <source>
        <dbReference type="Pfam" id="PF13439"/>
    </source>
</evidence>
<dbReference type="KEGG" id="nmv:NITMOv2_1794"/>
<dbReference type="GO" id="GO:0009103">
    <property type="term" value="P:lipopolysaccharide biosynthetic process"/>
    <property type="evidence" value="ECO:0007669"/>
    <property type="project" value="TreeGrafter"/>
</dbReference>
<dbReference type="CDD" id="cd03809">
    <property type="entry name" value="GT4_MtfB-like"/>
    <property type="match status" value="1"/>
</dbReference>
<gene>
    <name evidence="4" type="ORF">NITMOv2_1794</name>
</gene>
<dbReference type="PATRIC" id="fig|42253.5.peg.1763"/>
<dbReference type="Pfam" id="PF13439">
    <property type="entry name" value="Glyco_transf_4"/>
    <property type="match status" value="1"/>
</dbReference>
<dbReference type="PANTHER" id="PTHR46401:SF2">
    <property type="entry name" value="GLYCOSYLTRANSFERASE WBBK-RELATED"/>
    <property type="match status" value="1"/>
</dbReference>
<dbReference type="Proteomes" id="UP000069205">
    <property type="component" value="Chromosome"/>
</dbReference>
<protein>
    <submittedName>
        <fullName evidence="4">Glycosyl transferase group 1</fullName>
    </submittedName>
</protein>
<organism evidence="4 5">
    <name type="scientific">Nitrospira moscoviensis</name>
    <dbReference type="NCBI Taxonomy" id="42253"/>
    <lineage>
        <taxon>Bacteria</taxon>
        <taxon>Pseudomonadati</taxon>
        <taxon>Nitrospirota</taxon>
        <taxon>Nitrospiria</taxon>
        <taxon>Nitrospirales</taxon>
        <taxon>Nitrospiraceae</taxon>
        <taxon>Nitrospira</taxon>
    </lineage>
</organism>
<evidence type="ECO:0000313" key="5">
    <source>
        <dbReference type="Proteomes" id="UP000069205"/>
    </source>
</evidence>
<accession>A0A0K2GBG6</accession>
<keyword evidence="1 4" id="KW-0808">Transferase</keyword>
<evidence type="ECO:0000256" key="1">
    <source>
        <dbReference type="ARBA" id="ARBA00022679"/>
    </source>
</evidence>
<proteinExistence type="predicted"/>
<name>A0A0K2GBG6_NITMO</name>
<feature type="domain" description="Glycosyltransferase subfamily 4-like N-terminal" evidence="3">
    <location>
        <begin position="53"/>
        <end position="155"/>
    </location>
</feature>
<evidence type="ECO:0000313" key="4">
    <source>
        <dbReference type="EMBL" id="ALA58214.1"/>
    </source>
</evidence>
<dbReference type="InterPro" id="IPR001296">
    <property type="entry name" value="Glyco_trans_1"/>
</dbReference>